<evidence type="ECO:0000313" key="2">
    <source>
        <dbReference type="Proteomes" id="UP001226434"/>
    </source>
</evidence>
<dbReference type="RefSeq" id="WP_282333306.1">
    <property type="nucleotide sequence ID" value="NZ_JASBRG010000003.1"/>
</dbReference>
<name>A0ABT6R9V0_9BACT</name>
<comment type="caution">
    <text evidence="1">The sequence shown here is derived from an EMBL/GenBank/DDBJ whole genome shotgun (WGS) entry which is preliminary data.</text>
</comment>
<proteinExistence type="predicted"/>
<gene>
    <name evidence="1" type="ORF">QJ048_05375</name>
</gene>
<dbReference type="Proteomes" id="UP001226434">
    <property type="component" value="Unassembled WGS sequence"/>
</dbReference>
<evidence type="ECO:0008006" key="3">
    <source>
        <dbReference type="Google" id="ProtNLM"/>
    </source>
</evidence>
<keyword evidence="2" id="KW-1185">Reference proteome</keyword>
<dbReference type="EMBL" id="JASBRG010000003">
    <property type="protein sequence ID" value="MDI3319191.1"/>
    <property type="molecule type" value="Genomic_DNA"/>
</dbReference>
<sequence length="240" mass="27001">MNFFSFLFFCILICSCGNQLKEQDNTSNQTVTSGLVAKSMKDTVSQNIFGDLVSGSYGDISLAFGKDNVLTGVYEYYDNWDENSKEYANINVFYFYGEKSGDSVFVIHAGWPGNDQSLSGKLVYGNVAPNPYIKVILNDQPNGYNDVDFTDSAGVKTSLTKSKKWIEVRLVKSVKARVYNSADSSTIRKGYLVKNDVLKLISKQDDGWDQVEYNPKGNDNKSSIFWIKEDDLYNVDSSKW</sequence>
<reference evidence="1 2" key="1">
    <citation type="submission" date="2023-05" db="EMBL/GenBank/DDBJ databases">
        <title>Genome sequence of Pinibacter sp. MAH-24.</title>
        <authorList>
            <person name="Huq M.A."/>
        </authorList>
    </citation>
    <scope>NUCLEOTIDE SEQUENCE [LARGE SCALE GENOMIC DNA]</scope>
    <source>
        <strain evidence="1 2">MAH-24</strain>
    </source>
</reference>
<organism evidence="1 2">
    <name type="scientific">Pinibacter soli</name>
    <dbReference type="NCBI Taxonomy" id="3044211"/>
    <lineage>
        <taxon>Bacteria</taxon>
        <taxon>Pseudomonadati</taxon>
        <taxon>Bacteroidota</taxon>
        <taxon>Chitinophagia</taxon>
        <taxon>Chitinophagales</taxon>
        <taxon>Chitinophagaceae</taxon>
        <taxon>Pinibacter</taxon>
    </lineage>
</organism>
<accession>A0ABT6R9V0</accession>
<protein>
    <recommendedName>
        <fullName evidence="3">SH3 domain-containing protein</fullName>
    </recommendedName>
</protein>
<evidence type="ECO:0000313" key="1">
    <source>
        <dbReference type="EMBL" id="MDI3319191.1"/>
    </source>
</evidence>